<sequence length="305" mass="32841">MRCVGLLAFAATSVVAALDTTSTYVPLALWSNTGSLEHPVSDIAGKNVNADYSAIQVSKTLSFLQDNDAGLEDALDAHTPYEVFYPRAKAVVLFVRDTLRLDEMEHFEGTALEAIYRNATSAVSYPHTTRASAADTLTAALAPQHSITLENVKEFLHQNTPFGKAGTTALVIVTVSNSLPWKDVAQLIRTSVTLFDHATSNRVIYGITGDHTTTPPSHFAGFHRALMSAASVVAPLVCPPGSFLSTAQDLPFCFTHYVNITPTILAALVLGFFFLSCVYVGLYALDGIQTPLKYPSIAPPKGKEY</sequence>
<dbReference type="VEuPathDB" id="FungiDB:H257_00564"/>
<reference evidence="3" key="1">
    <citation type="submission" date="2013-12" db="EMBL/GenBank/DDBJ databases">
        <title>The Genome Sequence of Aphanomyces astaci APO3.</title>
        <authorList>
            <consortium name="The Broad Institute Genomics Platform"/>
            <person name="Russ C."/>
            <person name="Tyler B."/>
            <person name="van West P."/>
            <person name="Dieguez-Uribeondo J."/>
            <person name="Young S.K."/>
            <person name="Zeng Q."/>
            <person name="Gargeya S."/>
            <person name="Fitzgerald M."/>
            <person name="Abouelleil A."/>
            <person name="Alvarado L."/>
            <person name="Chapman S.B."/>
            <person name="Gainer-Dewar J."/>
            <person name="Goldberg J."/>
            <person name="Griggs A."/>
            <person name="Gujja S."/>
            <person name="Hansen M."/>
            <person name="Howarth C."/>
            <person name="Imamovic A."/>
            <person name="Ireland A."/>
            <person name="Larimer J."/>
            <person name="McCowan C."/>
            <person name="Murphy C."/>
            <person name="Pearson M."/>
            <person name="Poon T.W."/>
            <person name="Priest M."/>
            <person name="Roberts A."/>
            <person name="Saif S."/>
            <person name="Shea T."/>
            <person name="Sykes S."/>
            <person name="Wortman J."/>
            <person name="Nusbaum C."/>
            <person name="Birren B."/>
        </authorList>
    </citation>
    <scope>NUCLEOTIDE SEQUENCE [LARGE SCALE GENOMIC DNA]</scope>
    <source>
        <strain evidence="3">APO3</strain>
    </source>
</reference>
<dbReference type="OrthoDB" id="64747at2759"/>
<feature type="signal peptide" evidence="2">
    <location>
        <begin position="1"/>
        <end position="17"/>
    </location>
</feature>
<keyword evidence="2" id="KW-0732">Signal</keyword>
<organism evidence="3">
    <name type="scientific">Aphanomyces astaci</name>
    <name type="common">Crayfish plague agent</name>
    <dbReference type="NCBI Taxonomy" id="112090"/>
    <lineage>
        <taxon>Eukaryota</taxon>
        <taxon>Sar</taxon>
        <taxon>Stramenopiles</taxon>
        <taxon>Oomycota</taxon>
        <taxon>Saprolegniomycetes</taxon>
        <taxon>Saprolegniales</taxon>
        <taxon>Verrucalvaceae</taxon>
        <taxon>Aphanomyces</taxon>
    </lineage>
</organism>
<keyword evidence="1" id="KW-0812">Transmembrane</keyword>
<name>W4HD33_APHAT</name>
<protein>
    <submittedName>
        <fullName evidence="3">Uncharacterized protein</fullName>
    </submittedName>
</protein>
<evidence type="ECO:0000256" key="1">
    <source>
        <dbReference type="SAM" id="Phobius"/>
    </source>
</evidence>
<evidence type="ECO:0000313" key="3">
    <source>
        <dbReference type="EMBL" id="ETV89204.1"/>
    </source>
</evidence>
<feature type="chain" id="PRO_5004841969" evidence="2">
    <location>
        <begin position="18"/>
        <end position="305"/>
    </location>
</feature>
<dbReference type="RefSeq" id="XP_009821604.1">
    <property type="nucleotide sequence ID" value="XM_009823302.1"/>
</dbReference>
<evidence type="ECO:0000256" key="2">
    <source>
        <dbReference type="SAM" id="SignalP"/>
    </source>
</evidence>
<gene>
    <name evidence="3" type="ORF">H257_00564</name>
</gene>
<feature type="transmembrane region" description="Helical" evidence="1">
    <location>
        <begin position="264"/>
        <end position="285"/>
    </location>
</feature>
<dbReference type="EMBL" id="KI913114">
    <property type="protein sequence ID" value="ETV89204.1"/>
    <property type="molecule type" value="Genomic_DNA"/>
</dbReference>
<keyword evidence="1" id="KW-0472">Membrane</keyword>
<dbReference type="AlphaFoldDB" id="W4HD33"/>
<proteinExistence type="predicted"/>
<dbReference type="GeneID" id="20802560"/>
<keyword evidence="1" id="KW-1133">Transmembrane helix</keyword>
<accession>W4HD33</accession>